<accession>A0A654DCV1</accession>
<dbReference type="PANTHER" id="PTHR43329">
    <property type="entry name" value="EPOXIDE HYDROLASE"/>
    <property type="match status" value="1"/>
</dbReference>
<dbReference type="PRINTS" id="PR00412">
    <property type="entry name" value="EPOXHYDRLASE"/>
</dbReference>
<gene>
    <name evidence="3" type="ORF">SPHINGO8BC_60090</name>
</gene>
<dbReference type="InterPro" id="IPR000073">
    <property type="entry name" value="AB_hydrolase_1"/>
</dbReference>
<keyword evidence="1 3" id="KW-0378">Hydrolase</keyword>
<dbReference type="Gene3D" id="3.40.50.1820">
    <property type="entry name" value="alpha/beta hydrolase"/>
    <property type="match status" value="1"/>
</dbReference>
<protein>
    <submittedName>
        <fullName evidence="3">Alpha/beta hydrolase</fullName>
    </submittedName>
</protein>
<dbReference type="Proteomes" id="UP000432350">
    <property type="component" value="Unassembled WGS sequence"/>
</dbReference>
<organism evidence="3 4">
    <name type="scientific">Sphingobacterium multivorum</name>
    <dbReference type="NCBI Taxonomy" id="28454"/>
    <lineage>
        <taxon>Bacteria</taxon>
        <taxon>Pseudomonadati</taxon>
        <taxon>Bacteroidota</taxon>
        <taxon>Sphingobacteriia</taxon>
        <taxon>Sphingobacteriales</taxon>
        <taxon>Sphingobacteriaceae</taxon>
        <taxon>Sphingobacterium</taxon>
    </lineage>
</organism>
<name>A0A654DCV1_SPHMU</name>
<proteinExistence type="predicted"/>
<evidence type="ECO:0000259" key="2">
    <source>
        <dbReference type="Pfam" id="PF00561"/>
    </source>
</evidence>
<dbReference type="InterPro" id="IPR000639">
    <property type="entry name" value="Epox_hydrolase-like"/>
</dbReference>
<dbReference type="EMBL" id="CABWMV010000025">
    <property type="protein sequence ID" value="VXD03775.1"/>
    <property type="molecule type" value="Genomic_DNA"/>
</dbReference>
<feature type="domain" description="AB hydrolase-1" evidence="2">
    <location>
        <begin position="51"/>
        <end position="293"/>
    </location>
</feature>
<evidence type="ECO:0000313" key="3">
    <source>
        <dbReference type="EMBL" id="VXD03775.1"/>
    </source>
</evidence>
<reference evidence="3 4" key="1">
    <citation type="submission" date="2019-10" db="EMBL/GenBank/DDBJ databases">
        <authorList>
            <person name="Karimi E."/>
        </authorList>
    </citation>
    <scope>NUCLEOTIDE SEQUENCE [LARGE SCALE GENOMIC DNA]</scope>
    <source>
        <strain evidence="3">Sphingobacterium sp. 8BC</strain>
    </source>
</reference>
<dbReference type="GO" id="GO:0016787">
    <property type="term" value="F:hydrolase activity"/>
    <property type="evidence" value="ECO:0007669"/>
    <property type="project" value="UniProtKB-KW"/>
</dbReference>
<dbReference type="Pfam" id="PF00561">
    <property type="entry name" value="Abhydrolase_1"/>
    <property type="match status" value="1"/>
</dbReference>
<dbReference type="SUPFAM" id="SSF53474">
    <property type="entry name" value="alpha/beta-Hydrolases"/>
    <property type="match status" value="1"/>
</dbReference>
<evidence type="ECO:0000313" key="4">
    <source>
        <dbReference type="Proteomes" id="UP000432350"/>
    </source>
</evidence>
<evidence type="ECO:0000256" key="1">
    <source>
        <dbReference type="ARBA" id="ARBA00022801"/>
    </source>
</evidence>
<sequence>MKINGNYQLSFIMKIGYSDKELIKLVPGFTNNFIVINGLSIHYVQGGKGDPIILIPGYPETWWAYHHVMPILAEDNQVFVVEIRGMGSSDKPENGYDKKNMAKDIYELVKHLGFDSVCIAGHDIGAHVAFSFACNYPQATSKLILLDTPHPDPSMYQLPMLPILGSSYLYPWWLAFNQVKELPEKLLEGRMSIVISWLFDNLLINKDSISQFDISVYSKAYDNQDAIRSSNAWYQAFPQDIKDYGSYDKLEMPVLAIGASGYDLLHHSLPEITCNLTLKKIENCGHFILAEKPIETAELIKEFLLTI</sequence>
<dbReference type="InterPro" id="IPR029058">
    <property type="entry name" value="AB_hydrolase_fold"/>
</dbReference>
<dbReference type="AlphaFoldDB" id="A0A654DCV1"/>